<protein>
    <submittedName>
        <fullName evidence="2">Uncharacterized protein</fullName>
    </submittedName>
</protein>
<keyword evidence="1" id="KW-0732">Signal</keyword>
<accession>A0ABD3NVH3</accession>
<dbReference type="EMBL" id="JALLPJ020000964">
    <property type="protein sequence ID" value="KAL3778926.1"/>
    <property type="molecule type" value="Genomic_DNA"/>
</dbReference>
<proteinExistence type="predicted"/>
<evidence type="ECO:0000256" key="1">
    <source>
        <dbReference type="SAM" id="SignalP"/>
    </source>
</evidence>
<dbReference type="Proteomes" id="UP001530400">
    <property type="component" value="Unassembled WGS sequence"/>
</dbReference>
<sequence>MTTKRSLNKLSMTVLILLTRLIVAAAIASSIRVEFENLSVPITYSIQNDCNLDASTVMNDPQGSALKSGLIQATTITANKILFQYPLTVQIDNIIDTTANCPQGQHCLLVVSTIHTVVMPGGDDADTLEDKLVEGIKESFEDGSFFSSLPQDAVDCPLGIGLEIGYGK</sequence>
<gene>
    <name evidence="2" type="ORF">ACHAWO_009020</name>
</gene>
<reference evidence="2 3" key="1">
    <citation type="submission" date="2024-10" db="EMBL/GenBank/DDBJ databases">
        <title>Updated reference genomes for cyclostephanoid diatoms.</title>
        <authorList>
            <person name="Roberts W.R."/>
            <person name="Alverson A.J."/>
        </authorList>
    </citation>
    <scope>NUCLEOTIDE SEQUENCE [LARGE SCALE GENOMIC DNA]</scope>
    <source>
        <strain evidence="2 3">AJA010-31</strain>
    </source>
</reference>
<evidence type="ECO:0000313" key="2">
    <source>
        <dbReference type="EMBL" id="KAL3778926.1"/>
    </source>
</evidence>
<feature type="chain" id="PRO_5044789181" evidence="1">
    <location>
        <begin position="27"/>
        <end position="168"/>
    </location>
</feature>
<name>A0ABD3NVH3_9STRA</name>
<keyword evidence="3" id="KW-1185">Reference proteome</keyword>
<evidence type="ECO:0000313" key="3">
    <source>
        <dbReference type="Proteomes" id="UP001530400"/>
    </source>
</evidence>
<dbReference type="AlphaFoldDB" id="A0ABD3NVH3"/>
<comment type="caution">
    <text evidence="2">The sequence shown here is derived from an EMBL/GenBank/DDBJ whole genome shotgun (WGS) entry which is preliminary data.</text>
</comment>
<organism evidence="2 3">
    <name type="scientific">Cyclotella atomus</name>
    <dbReference type="NCBI Taxonomy" id="382360"/>
    <lineage>
        <taxon>Eukaryota</taxon>
        <taxon>Sar</taxon>
        <taxon>Stramenopiles</taxon>
        <taxon>Ochrophyta</taxon>
        <taxon>Bacillariophyta</taxon>
        <taxon>Coscinodiscophyceae</taxon>
        <taxon>Thalassiosirophycidae</taxon>
        <taxon>Stephanodiscales</taxon>
        <taxon>Stephanodiscaceae</taxon>
        <taxon>Cyclotella</taxon>
    </lineage>
</organism>
<feature type="signal peptide" evidence="1">
    <location>
        <begin position="1"/>
        <end position="26"/>
    </location>
</feature>